<dbReference type="AlphaFoldDB" id="A0A6C0J0Q2"/>
<accession>A0A6C0J0Q2</accession>
<protein>
    <submittedName>
        <fullName evidence="2">Uncharacterized protein</fullName>
    </submittedName>
</protein>
<keyword evidence="1" id="KW-0812">Transmembrane</keyword>
<sequence>MNKKETNNNFRFYLALLLVIILIGLGLYNFTDLFKKNNMLGGAVNPIHKTLDTALLNKVTICNNMLNEII</sequence>
<name>A0A6C0J0Q2_9ZZZZ</name>
<proteinExistence type="predicted"/>
<reference evidence="2" key="1">
    <citation type="journal article" date="2020" name="Nature">
        <title>Giant virus diversity and host interactions through global metagenomics.</title>
        <authorList>
            <person name="Schulz F."/>
            <person name="Roux S."/>
            <person name="Paez-Espino D."/>
            <person name="Jungbluth S."/>
            <person name="Walsh D.A."/>
            <person name="Denef V.J."/>
            <person name="McMahon K.D."/>
            <person name="Konstantinidis K.T."/>
            <person name="Eloe-Fadrosh E.A."/>
            <person name="Kyrpides N.C."/>
            <person name="Woyke T."/>
        </authorList>
    </citation>
    <scope>NUCLEOTIDE SEQUENCE</scope>
    <source>
        <strain evidence="2">GVMAG-M-3300025138-11</strain>
    </source>
</reference>
<keyword evidence="1" id="KW-1133">Transmembrane helix</keyword>
<feature type="transmembrane region" description="Helical" evidence="1">
    <location>
        <begin position="12"/>
        <end position="30"/>
    </location>
</feature>
<evidence type="ECO:0000313" key="2">
    <source>
        <dbReference type="EMBL" id="QHT97537.1"/>
    </source>
</evidence>
<dbReference type="EMBL" id="MN740279">
    <property type="protein sequence ID" value="QHT97537.1"/>
    <property type="molecule type" value="Genomic_DNA"/>
</dbReference>
<evidence type="ECO:0000256" key="1">
    <source>
        <dbReference type="SAM" id="Phobius"/>
    </source>
</evidence>
<organism evidence="2">
    <name type="scientific">viral metagenome</name>
    <dbReference type="NCBI Taxonomy" id="1070528"/>
    <lineage>
        <taxon>unclassified sequences</taxon>
        <taxon>metagenomes</taxon>
        <taxon>organismal metagenomes</taxon>
    </lineage>
</organism>
<keyword evidence="1" id="KW-0472">Membrane</keyword>